<evidence type="ECO:0000313" key="3">
    <source>
        <dbReference type="Proteomes" id="UP000178841"/>
    </source>
</evidence>
<reference evidence="2 3" key="1">
    <citation type="journal article" date="2016" name="Nat. Commun.">
        <title>Thousands of microbial genomes shed light on interconnected biogeochemical processes in an aquifer system.</title>
        <authorList>
            <person name="Anantharaman K."/>
            <person name="Brown C.T."/>
            <person name="Hug L.A."/>
            <person name="Sharon I."/>
            <person name="Castelle C.J."/>
            <person name="Probst A.J."/>
            <person name="Thomas B.C."/>
            <person name="Singh A."/>
            <person name="Wilkins M.J."/>
            <person name="Karaoz U."/>
            <person name="Brodie E.L."/>
            <person name="Williams K.H."/>
            <person name="Hubbard S.S."/>
            <person name="Banfield J.F."/>
        </authorList>
    </citation>
    <scope>NUCLEOTIDE SEQUENCE [LARGE SCALE GENOMIC DNA]</scope>
</reference>
<accession>A0A1G2CSH0</accession>
<evidence type="ECO:0000256" key="1">
    <source>
        <dbReference type="SAM" id="MobiDB-lite"/>
    </source>
</evidence>
<gene>
    <name evidence="2" type="ORF">A2648_01085</name>
</gene>
<protein>
    <submittedName>
        <fullName evidence="2">Uncharacterized protein</fullName>
    </submittedName>
</protein>
<feature type="region of interest" description="Disordered" evidence="1">
    <location>
        <begin position="154"/>
        <end position="173"/>
    </location>
</feature>
<evidence type="ECO:0000313" key="2">
    <source>
        <dbReference type="EMBL" id="OGZ04323.1"/>
    </source>
</evidence>
<feature type="compositionally biased region" description="Polar residues" evidence="1">
    <location>
        <begin position="231"/>
        <end position="242"/>
    </location>
</feature>
<dbReference type="STRING" id="1798657.A2648_01085"/>
<dbReference type="Proteomes" id="UP000178841">
    <property type="component" value="Unassembled WGS sequence"/>
</dbReference>
<name>A0A1G2CSH0_9BACT</name>
<feature type="region of interest" description="Disordered" evidence="1">
    <location>
        <begin position="222"/>
        <end position="253"/>
    </location>
</feature>
<organism evidence="2 3">
    <name type="scientific">Candidatus Lloydbacteria bacterium RIFCSPHIGHO2_01_FULL_41_20</name>
    <dbReference type="NCBI Taxonomy" id="1798657"/>
    <lineage>
        <taxon>Bacteria</taxon>
        <taxon>Candidatus Lloydiibacteriota</taxon>
    </lineage>
</organism>
<comment type="caution">
    <text evidence="2">The sequence shown here is derived from an EMBL/GenBank/DDBJ whole genome shotgun (WGS) entry which is preliminary data.</text>
</comment>
<sequence length="253" mass="27932">MNYTNEQLEKAVQDLPEEFQEAIASSHITTKVREIGNRYKLNAVQSGKLTDNAMLAALGLIDSINFSETLSKDIAIPVSQAQLIVGDVNKIFEEIRKSIQERASTPENEEEILVEPKEVLPEQEEILHRADVLHGIENPEPARQNFVHPPKFQRNSGGQGQNLGGQAKPPVAPITSAPVVKKETINITKTETAPAQKVSPPTPAPVIPIGDIAEQKLAQPFKIESKETEVRNTPTTDNQQPTIKKVDPYRETI</sequence>
<feature type="compositionally biased region" description="Basic and acidic residues" evidence="1">
    <location>
        <begin position="244"/>
        <end position="253"/>
    </location>
</feature>
<proteinExistence type="predicted"/>
<dbReference type="AlphaFoldDB" id="A0A1G2CSH0"/>
<dbReference type="EMBL" id="MHLH01000008">
    <property type="protein sequence ID" value="OGZ04323.1"/>
    <property type="molecule type" value="Genomic_DNA"/>
</dbReference>